<dbReference type="SUPFAM" id="SSF48403">
    <property type="entry name" value="Ankyrin repeat"/>
    <property type="match status" value="1"/>
</dbReference>
<dbReference type="Proteomes" id="UP000051530">
    <property type="component" value="Unassembled WGS sequence"/>
</dbReference>
<dbReference type="GO" id="GO:0005783">
    <property type="term" value="C:endoplasmic reticulum"/>
    <property type="evidence" value="ECO:0007669"/>
    <property type="project" value="TreeGrafter"/>
</dbReference>
<comment type="similarity">
    <text evidence="2">Belongs to the DHHC palmitoyltransferase family. AKR/ZDHHC17 subfamily.</text>
</comment>
<keyword evidence="6 12" id="KW-0472">Membrane</keyword>
<dbReference type="Pfam" id="PF01529">
    <property type="entry name" value="DHHC"/>
    <property type="match status" value="1"/>
</dbReference>
<dbReference type="Gene3D" id="1.25.40.20">
    <property type="entry name" value="Ankyrin repeat-containing domain"/>
    <property type="match status" value="1"/>
</dbReference>
<evidence type="ECO:0000259" key="14">
    <source>
        <dbReference type="Pfam" id="PF01529"/>
    </source>
</evidence>
<organism evidence="15 16">
    <name type="scientific">Pseudoloma neurophilia</name>
    <dbReference type="NCBI Taxonomy" id="146866"/>
    <lineage>
        <taxon>Eukaryota</taxon>
        <taxon>Fungi</taxon>
        <taxon>Fungi incertae sedis</taxon>
        <taxon>Microsporidia</taxon>
        <taxon>Pseudoloma</taxon>
    </lineage>
</organism>
<keyword evidence="9 12" id="KW-0012">Acyltransferase</keyword>
<keyword evidence="5 12" id="KW-1133">Transmembrane helix</keyword>
<evidence type="ECO:0000313" key="16">
    <source>
        <dbReference type="Proteomes" id="UP000051530"/>
    </source>
</evidence>
<evidence type="ECO:0000256" key="10">
    <source>
        <dbReference type="ARBA" id="ARBA00048048"/>
    </source>
</evidence>
<evidence type="ECO:0000256" key="4">
    <source>
        <dbReference type="ARBA" id="ARBA00022692"/>
    </source>
</evidence>
<evidence type="ECO:0000256" key="13">
    <source>
        <dbReference type="SAM" id="MobiDB-lite"/>
    </source>
</evidence>
<comment type="subcellular location">
    <subcellularLocation>
        <location evidence="1">Membrane</location>
        <topology evidence="1">Multi-pass membrane protein</topology>
    </subcellularLocation>
</comment>
<feature type="transmembrane region" description="Helical" evidence="12">
    <location>
        <begin position="449"/>
        <end position="469"/>
    </location>
</feature>
<feature type="transmembrane region" description="Helical" evidence="12">
    <location>
        <begin position="423"/>
        <end position="443"/>
    </location>
</feature>
<dbReference type="InterPro" id="IPR039859">
    <property type="entry name" value="PFA4/ZDH16/20/ERF2-like"/>
</dbReference>
<dbReference type="GO" id="GO:0005794">
    <property type="term" value="C:Golgi apparatus"/>
    <property type="evidence" value="ECO:0007669"/>
    <property type="project" value="TreeGrafter"/>
</dbReference>
<dbReference type="AlphaFoldDB" id="A0A0R0LZQ2"/>
<keyword evidence="16" id="KW-1185">Reference proteome</keyword>
<dbReference type="GO" id="GO:0016020">
    <property type="term" value="C:membrane"/>
    <property type="evidence" value="ECO:0007669"/>
    <property type="project" value="UniProtKB-SubCell"/>
</dbReference>
<dbReference type="GO" id="GO:0019706">
    <property type="term" value="F:protein-cysteine S-palmitoyltransferase activity"/>
    <property type="evidence" value="ECO:0007669"/>
    <property type="project" value="UniProtKB-EC"/>
</dbReference>
<feature type="repeat" description="ANK" evidence="11">
    <location>
        <begin position="26"/>
        <end position="58"/>
    </location>
</feature>
<dbReference type="InterPro" id="IPR036770">
    <property type="entry name" value="Ankyrin_rpt-contain_sf"/>
</dbReference>
<evidence type="ECO:0000256" key="7">
    <source>
        <dbReference type="ARBA" id="ARBA00023139"/>
    </source>
</evidence>
<protein>
    <recommendedName>
        <fullName evidence="12">Palmitoyltransferase</fullName>
        <ecNumber evidence="12">2.3.1.225</ecNumber>
    </recommendedName>
</protein>
<evidence type="ECO:0000256" key="8">
    <source>
        <dbReference type="ARBA" id="ARBA00023288"/>
    </source>
</evidence>
<evidence type="ECO:0000256" key="9">
    <source>
        <dbReference type="ARBA" id="ARBA00023315"/>
    </source>
</evidence>
<comment type="catalytic activity">
    <reaction evidence="10 12">
        <text>L-cysteinyl-[protein] + hexadecanoyl-CoA = S-hexadecanoyl-L-cysteinyl-[protein] + CoA</text>
        <dbReference type="Rhea" id="RHEA:36683"/>
        <dbReference type="Rhea" id="RHEA-COMP:10131"/>
        <dbReference type="Rhea" id="RHEA-COMP:11032"/>
        <dbReference type="ChEBI" id="CHEBI:29950"/>
        <dbReference type="ChEBI" id="CHEBI:57287"/>
        <dbReference type="ChEBI" id="CHEBI:57379"/>
        <dbReference type="ChEBI" id="CHEBI:74151"/>
        <dbReference type="EC" id="2.3.1.225"/>
    </reaction>
</comment>
<keyword evidence="8" id="KW-0449">Lipoprotein</keyword>
<evidence type="ECO:0000256" key="6">
    <source>
        <dbReference type="ARBA" id="ARBA00023136"/>
    </source>
</evidence>
<evidence type="ECO:0000256" key="5">
    <source>
        <dbReference type="ARBA" id="ARBA00022989"/>
    </source>
</evidence>
<dbReference type="OrthoDB" id="9909019at2759"/>
<comment type="domain">
    <text evidence="12">The DHHC domain is required for palmitoyltransferase activity.</text>
</comment>
<comment type="caution">
    <text evidence="15">The sequence shown here is derived from an EMBL/GenBank/DDBJ whole genome shotgun (WGS) entry which is preliminary data.</text>
</comment>
<keyword evidence="4 12" id="KW-0812">Transmembrane</keyword>
<evidence type="ECO:0000313" key="15">
    <source>
        <dbReference type="EMBL" id="KRH94786.1"/>
    </source>
</evidence>
<accession>A0A0R0LZQ2</accession>
<dbReference type="PANTHER" id="PTHR22883">
    <property type="entry name" value="ZINC FINGER DHHC DOMAIN CONTAINING PROTEIN"/>
    <property type="match status" value="1"/>
</dbReference>
<name>A0A0R0LZQ2_9MICR</name>
<keyword evidence="3 12" id="KW-0808">Transferase</keyword>
<dbReference type="GO" id="GO:0006612">
    <property type="term" value="P:protein targeting to membrane"/>
    <property type="evidence" value="ECO:0007669"/>
    <property type="project" value="TreeGrafter"/>
</dbReference>
<dbReference type="PROSITE" id="PS50216">
    <property type="entry name" value="DHHC"/>
    <property type="match status" value="1"/>
</dbReference>
<gene>
    <name evidence="15" type="ORF">M153_14900017203</name>
</gene>
<sequence>MSELDKIIKKKIREDKPVRLDHIFENGLTVLHYACLYGKLKVVKQYIDNEMEINPKGGEFKTTPLYFSIYNKNHRITLFILLNGACDNPEGKNLREICVKLGDYHSLLLTDLFLLNERNGEKYYEKYYERNKEKNNEKEDERNKEKNNEKKDQKYYEKNNEKYYEKCYEKNYEKKDERNKEKYYEKEDQKYYEKKDEINKEKNNEKKDERNKEKCYGKNNEKCYEKEDQKNFDYQFLKTGRETTQNLRKLASDKKNLNLLNYLGREKDKHSILKKSLCLMIFITTYLFDQDVYSVLILHFLFPEQMVEMRAAVFLNLCYTVEIYVRCLIFSPMCIILLILHSILLYFVLYCKKHVKKLNKPEILLNIKTAIEKDAFNDSYFCYICGKEKKISTKHCYYCNICVENFDHHCPCINGCVNGNNFYLYHFYLIYSMILLIFCNIKIDRSIRTTTLAGFAIFVCFLRVIAVFIKRRKQKFSQIGILTNM</sequence>
<keyword evidence="7" id="KW-0564">Palmitate</keyword>
<dbReference type="EC" id="2.3.1.225" evidence="12"/>
<evidence type="ECO:0000256" key="11">
    <source>
        <dbReference type="PROSITE-ProRule" id="PRU00023"/>
    </source>
</evidence>
<evidence type="ECO:0000256" key="3">
    <source>
        <dbReference type="ARBA" id="ARBA00022679"/>
    </source>
</evidence>
<keyword evidence="11" id="KW-0040">ANK repeat</keyword>
<dbReference type="VEuPathDB" id="MicrosporidiaDB:M153_14900017203"/>
<feature type="transmembrane region" description="Helical" evidence="12">
    <location>
        <begin position="323"/>
        <end position="350"/>
    </location>
</feature>
<dbReference type="InterPro" id="IPR002110">
    <property type="entry name" value="Ankyrin_rpt"/>
</dbReference>
<dbReference type="EMBL" id="LGUB01000032">
    <property type="protein sequence ID" value="KRH94786.1"/>
    <property type="molecule type" value="Genomic_DNA"/>
</dbReference>
<reference evidence="15 16" key="1">
    <citation type="submission" date="2015-07" db="EMBL/GenBank/DDBJ databases">
        <title>The genome of Pseudoloma neurophilia, a relevant intracellular parasite of the zebrafish.</title>
        <authorList>
            <person name="Ndikumana S."/>
            <person name="Pelin A."/>
            <person name="Sanders J."/>
            <person name="Corradi N."/>
        </authorList>
    </citation>
    <scope>NUCLEOTIDE SEQUENCE [LARGE SCALE GENOMIC DNA]</scope>
    <source>
        <strain evidence="15 16">MK1</strain>
    </source>
</reference>
<evidence type="ECO:0000256" key="12">
    <source>
        <dbReference type="RuleBase" id="RU079119"/>
    </source>
</evidence>
<feature type="domain" description="Palmitoyltransferase DHHC" evidence="14">
    <location>
        <begin position="377"/>
        <end position="441"/>
    </location>
</feature>
<evidence type="ECO:0000256" key="2">
    <source>
        <dbReference type="ARBA" id="ARBA00010104"/>
    </source>
</evidence>
<dbReference type="PROSITE" id="PS50088">
    <property type="entry name" value="ANK_REPEAT"/>
    <property type="match status" value="1"/>
</dbReference>
<proteinExistence type="inferred from homology"/>
<evidence type="ECO:0000256" key="1">
    <source>
        <dbReference type="ARBA" id="ARBA00004141"/>
    </source>
</evidence>
<feature type="region of interest" description="Disordered" evidence="13">
    <location>
        <begin position="131"/>
        <end position="155"/>
    </location>
</feature>
<dbReference type="InterPro" id="IPR001594">
    <property type="entry name" value="Palmitoyltrfase_DHHC"/>
</dbReference>
<dbReference type="PROSITE" id="PS50297">
    <property type="entry name" value="ANK_REP_REGION"/>
    <property type="match status" value="1"/>
</dbReference>
<dbReference type="Pfam" id="PF12796">
    <property type="entry name" value="Ank_2"/>
    <property type="match status" value="1"/>
</dbReference>